<gene>
    <name evidence="1" type="ORF">GGR17_002551</name>
</gene>
<sequence>MNIAYITSTQRGEADRALAQFAARLAARGTRVAGVVQINTERQGDGPCDMDVRVLPDGPVIRISQYLGRGAKGCRLNAAALEQAVAEVAAGLSDETGILILNKFGKHEAEGRGFRELIGEALMRDIPVITGVNALNLEAFLEFTGGLAAPLPLCQDALTGWFDALSRPVRRVA</sequence>
<accession>A0A840CF45</accession>
<dbReference type="EMBL" id="JACIEQ010000003">
    <property type="protein sequence ID" value="MBB4022732.1"/>
    <property type="molecule type" value="Genomic_DNA"/>
</dbReference>
<dbReference type="RefSeq" id="WP_054539881.1">
    <property type="nucleotide sequence ID" value="NZ_JACIEQ010000003.1"/>
</dbReference>
<proteinExistence type="predicted"/>
<evidence type="ECO:0000313" key="1">
    <source>
        <dbReference type="EMBL" id="MBB4022732.1"/>
    </source>
</evidence>
<reference evidence="1" key="1">
    <citation type="submission" date="2020-08" db="EMBL/GenBank/DDBJ databases">
        <title>Genomic Encyclopedia of Type Strains, Phase IV (KMG-IV): sequencing the most valuable type-strain genomes for metagenomic binning, comparative biology and taxonomic classification.</title>
        <authorList>
            <person name="Goeker M."/>
        </authorList>
    </citation>
    <scope>NUCLEOTIDE SEQUENCE [LARGE SCALE GENOMIC DNA]</scope>
    <source>
        <strain evidence="1">DSM 105040</strain>
    </source>
</reference>
<dbReference type="Pfam" id="PF10649">
    <property type="entry name" value="DUF2478"/>
    <property type="match status" value="1"/>
</dbReference>
<dbReference type="InterPro" id="IPR018912">
    <property type="entry name" value="DUF2478"/>
</dbReference>
<evidence type="ECO:0000313" key="2">
    <source>
        <dbReference type="Proteomes" id="UP000585681"/>
    </source>
</evidence>
<organism evidence="1 2">
    <name type="scientific">Actibacterium naphthalenivorans</name>
    <dbReference type="NCBI Taxonomy" id="1614693"/>
    <lineage>
        <taxon>Bacteria</taxon>
        <taxon>Pseudomonadati</taxon>
        <taxon>Pseudomonadota</taxon>
        <taxon>Alphaproteobacteria</taxon>
        <taxon>Rhodobacterales</taxon>
        <taxon>Roseobacteraceae</taxon>
        <taxon>Actibacterium</taxon>
    </lineage>
</organism>
<dbReference type="AlphaFoldDB" id="A0A840CF45"/>
<dbReference type="Proteomes" id="UP000585681">
    <property type="component" value="Unassembled WGS sequence"/>
</dbReference>
<comment type="caution">
    <text evidence="1">The sequence shown here is derived from an EMBL/GenBank/DDBJ whole genome shotgun (WGS) entry which is preliminary data.</text>
</comment>
<name>A0A840CF45_9RHOB</name>
<keyword evidence="2" id="KW-1185">Reference proteome</keyword>
<protein>
    <submittedName>
        <fullName evidence="1">Nucleoside-triphosphatase THEP1</fullName>
    </submittedName>
</protein>